<gene>
    <name evidence="12 13" type="primary">wecA</name>
    <name evidence="13" type="ORF">GCM10023150_12760</name>
</gene>
<evidence type="ECO:0000256" key="2">
    <source>
        <dbReference type="ARBA" id="ARBA00022475"/>
    </source>
</evidence>
<comment type="subcellular location">
    <subcellularLocation>
        <location evidence="12">Cell inner membrane</location>
        <topology evidence="12">Multi-pass membrane protein</topology>
    </subcellularLocation>
    <subcellularLocation>
        <location evidence="1">Cell membrane</location>
        <topology evidence="1">Multi-pass membrane protein</topology>
    </subcellularLocation>
</comment>
<keyword evidence="14" id="KW-1185">Reference proteome</keyword>
<feature type="transmembrane region" description="Helical" evidence="12">
    <location>
        <begin position="285"/>
        <end position="306"/>
    </location>
</feature>
<comment type="catalytic activity">
    <reaction evidence="12">
        <text>di-trans,octa-cis-undecaprenyl phosphate + UDP-N-acetyl-alpha-D-glucosamine = N-acetyl-alpha-D-glucosaminyl-di-trans,octa-cis-undecaprenyl diphosphate + UMP</text>
        <dbReference type="Rhea" id="RHEA:28090"/>
        <dbReference type="ChEBI" id="CHEBI:57705"/>
        <dbReference type="ChEBI" id="CHEBI:57865"/>
        <dbReference type="ChEBI" id="CHEBI:60392"/>
        <dbReference type="ChEBI" id="CHEBI:62959"/>
        <dbReference type="EC" id="2.7.8.33"/>
    </reaction>
</comment>
<dbReference type="Proteomes" id="UP001501294">
    <property type="component" value="Unassembled WGS sequence"/>
</dbReference>
<evidence type="ECO:0000256" key="12">
    <source>
        <dbReference type="HAMAP-Rule" id="MF_02030"/>
    </source>
</evidence>
<reference evidence="14" key="1">
    <citation type="journal article" date="2019" name="Int. J. Syst. Evol. Microbiol.">
        <title>The Global Catalogue of Microorganisms (GCM) 10K type strain sequencing project: providing services to taxonomists for standard genome sequencing and annotation.</title>
        <authorList>
            <consortium name="The Broad Institute Genomics Platform"/>
            <consortium name="The Broad Institute Genome Sequencing Center for Infectious Disease"/>
            <person name="Wu L."/>
            <person name="Ma J."/>
        </authorList>
    </citation>
    <scope>NUCLEOTIDE SEQUENCE [LARGE SCALE GENOMIC DNA]</scope>
    <source>
        <strain evidence="14">JCM 17727</strain>
    </source>
</reference>
<sequence>MHISWMVAFFVCFAAVLVLKPAAVNWGLVDTPDKRKRHIGSIPLVGGLAIYLSTLTSVSLFVENSHQINLILVSISLIVFIGALDDRYDLSAKLRLIAQILTASVLTFGTDIHIYSLGNLLGAGEVVTGSFSGVVTVLAIVAGINAFNMVDGIDGLAGTLALLSLLAIGYLVAGADLQLLIGVFSASLIVFLLFNLGLFSKKNKIFMGDAGSMMLGLVVSWLLIVSSQAENARVAPVNVLWFIAVPLIDMVAVMYRRVRRGQSPLVADREHLHHVFMDVGLSSRLALLFITCISVFFSCIGLIFTIYNGSEFYSLLLFVFMFCIYNTLLDKRHKLKEWLNR</sequence>
<keyword evidence="10 12" id="KW-0472">Membrane</keyword>
<dbReference type="PANTHER" id="PTHR22926">
    <property type="entry name" value="PHOSPHO-N-ACETYLMURAMOYL-PENTAPEPTIDE-TRANSFERASE"/>
    <property type="match status" value="1"/>
</dbReference>
<dbReference type="NCBIfam" id="TIGR02380">
    <property type="entry name" value="ECA_wecA"/>
    <property type="match status" value="1"/>
</dbReference>
<keyword evidence="7 12" id="KW-0460">Magnesium</keyword>
<dbReference type="RefSeq" id="WP_223577951.1">
    <property type="nucleotide sequence ID" value="NZ_BAABFU010000002.1"/>
</dbReference>
<evidence type="ECO:0000256" key="6">
    <source>
        <dbReference type="ARBA" id="ARBA00022692"/>
    </source>
</evidence>
<keyword evidence="4 12" id="KW-0328">Glycosyltransferase</keyword>
<feature type="transmembrane region" description="Helical" evidence="12">
    <location>
        <begin position="68"/>
        <end position="84"/>
    </location>
</feature>
<feature type="transmembrane region" description="Helical" evidence="12">
    <location>
        <begin position="6"/>
        <end position="29"/>
    </location>
</feature>
<comment type="cofactor">
    <cofactor evidence="12">
        <name>Mn(2+)</name>
        <dbReference type="ChEBI" id="CHEBI:29035"/>
    </cofactor>
</comment>
<feature type="transmembrane region" description="Helical" evidence="12">
    <location>
        <begin position="41"/>
        <end position="62"/>
    </location>
</feature>
<comment type="pathway">
    <text evidence="12">Bacterial outer membrane biogenesis; LPS O-antigen biosynthesis.</text>
</comment>
<feature type="transmembrane region" description="Helical" evidence="12">
    <location>
        <begin position="155"/>
        <end position="173"/>
    </location>
</feature>
<evidence type="ECO:0000256" key="7">
    <source>
        <dbReference type="ARBA" id="ARBA00022842"/>
    </source>
</evidence>
<keyword evidence="8 12" id="KW-0448">Lipopolysaccharide biosynthesis</keyword>
<keyword evidence="11 12" id="KW-0464">Manganese</keyword>
<feature type="transmembrane region" description="Helical" evidence="12">
    <location>
        <begin position="127"/>
        <end position="148"/>
    </location>
</feature>
<dbReference type="EMBL" id="BAABFU010000002">
    <property type="protein sequence ID" value="GAA4348898.1"/>
    <property type="molecule type" value="Genomic_DNA"/>
</dbReference>
<evidence type="ECO:0000256" key="4">
    <source>
        <dbReference type="ARBA" id="ARBA00022676"/>
    </source>
</evidence>
<protein>
    <recommendedName>
        <fullName evidence="12">Undecaprenyl-phosphate alpha-N-acetylglucosaminyl 1-phosphate transferase</fullName>
        <ecNumber evidence="12">2.7.8.33</ecNumber>
    </recommendedName>
    <alternativeName>
        <fullName evidence="12">UDP-GlcNAc:undecaprenyl-phosphate GlcNAc-1-phosphate transferase</fullName>
    </alternativeName>
    <alternativeName>
        <fullName evidence="12">Undecaprenyl-phosphate GlcNAc-1-phosphate transferase</fullName>
    </alternativeName>
</protein>
<comment type="function">
    <text evidence="12">Catalyzes the transfer of the GlcNAc-1-phosphate moiety from UDP-GlcNAc onto the carrier lipid undecaprenyl phosphate (C55-P), yielding GlcNAc-pyrophosphoryl-undecaprenyl (GlcNAc-PP-C55).</text>
</comment>
<evidence type="ECO:0000256" key="3">
    <source>
        <dbReference type="ARBA" id="ARBA00022519"/>
    </source>
</evidence>
<keyword evidence="9 12" id="KW-1133">Transmembrane helix</keyword>
<organism evidence="13 14">
    <name type="scientific">Kangiella taiwanensis</name>
    <dbReference type="NCBI Taxonomy" id="1079179"/>
    <lineage>
        <taxon>Bacteria</taxon>
        <taxon>Pseudomonadati</taxon>
        <taxon>Pseudomonadota</taxon>
        <taxon>Gammaproteobacteria</taxon>
        <taxon>Kangiellales</taxon>
        <taxon>Kangiellaceae</taxon>
        <taxon>Kangiella</taxon>
    </lineage>
</organism>
<name>A0ABP8I0Y8_9GAMM</name>
<evidence type="ECO:0000256" key="9">
    <source>
        <dbReference type="ARBA" id="ARBA00022989"/>
    </source>
</evidence>
<evidence type="ECO:0000313" key="13">
    <source>
        <dbReference type="EMBL" id="GAA4348898.1"/>
    </source>
</evidence>
<evidence type="ECO:0000256" key="11">
    <source>
        <dbReference type="ARBA" id="ARBA00023211"/>
    </source>
</evidence>
<evidence type="ECO:0000256" key="10">
    <source>
        <dbReference type="ARBA" id="ARBA00023136"/>
    </source>
</evidence>
<keyword evidence="5 12" id="KW-0808">Transferase</keyword>
<dbReference type="EC" id="2.7.8.33" evidence="12"/>
<keyword evidence="3 12" id="KW-0997">Cell inner membrane</keyword>
<comment type="cofactor">
    <cofactor evidence="12">
        <name>Mg(2+)</name>
        <dbReference type="ChEBI" id="CHEBI:18420"/>
    </cofactor>
</comment>
<comment type="caution">
    <text evidence="13">The sequence shown here is derived from an EMBL/GenBank/DDBJ whole genome shotgun (WGS) entry which is preliminary data.</text>
</comment>
<dbReference type="HAMAP" id="MF_02030">
    <property type="entry name" value="WecA_Gammaproteo"/>
    <property type="match status" value="1"/>
</dbReference>
<evidence type="ECO:0000256" key="8">
    <source>
        <dbReference type="ARBA" id="ARBA00022985"/>
    </source>
</evidence>
<dbReference type="PANTHER" id="PTHR22926:SF3">
    <property type="entry name" value="UNDECAPRENYL-PHOSPHATE ALPHA-N-ACETYLGLUCOSAMINYL 1-PHOSPHATE TRANSFERASE"/>
    <property type="match status" value="1"/>
</dbReference>
<feature type="transmembrane region" description="Helical" evidence="12">
    <location>
        <begin position="210"/>
        <end position="229"/>
    </location>
</feature>
<evidence type="ECO:0000313" key="14">
    <source>
        <dbReference type="Proteomes" id="UP001501294"/>
    </source>
</evidence>
<proteinExistence type="inferred from homology"/>
<dbReference type="Pfam" id="PF00953">
    <property type="entry name" value="Glycos_transf_4"/>
    <property type="match status" value="1"/>
</dbReference>
<accession>A0ABP8I0Y8</accession>
<dbReference type="CDD" id="cd06853">
    <property type="entry name" value="GT_WecA_like"/>
    <property type="match status" value="1"/>
</dbReference>
<keyword evidence="2 12" id="KW-1003">Cell membrane</keyword>
<comment type="similarity">
    <text evidence="12">Belongs to the glycosyltransferase 4 family. WecA subfamily.</text>
</comment>
<feature type="transmembrane region" description="Helical" evidence="12">
    <location>
        <begin position="235"/>
        <end position="255"/>
    </location>
</feature>
<feature type="transmembrane region" description="Helical" evidence="12">
    <location>
        <begin position="179"/>
        <end position="198"/>
    </location>
</feature>
<evidence type="ECO:0000256" key="1">
    <source>
        <dbReference type="ARBA" id="ARBA00004651"/>
    </source>
</evidence>
<evidence type="ECO:0000256" key="5">
    <source>
        <dbReference type="ARBA" id="ARBA00022679"/>
    </source>
</evidence>
<keyword evidence="6 12" id="KW-0812">Transmembrane</keyword>
<dbReference type="InterPro" id="IPR000715">
    <property type="entry name" value="Glycosyl_transferase_4"/>
</dbReference>
<feature type="transmembrane region" description="Helical" evidence="12">
    <location>
        <begin position="312"/>
        <end position="329"/>
    </location>
</feature>
<dbReference type="InterPro" id="IPR012750">
    <property type="entry name" value="ECA_WecA-rel"/>
</dbReference>